<comment type="caution">
    <text evidence="1">The sequence shown here is derived from an EMBL/GenBank/DDBJ whole genome shotgun (WGS) entry which is preliminary data.</text>
</comment>
<keyword evidence="2" id="KW-1185">Reference proteome</keyword>
<evidence type="ECO:0000313" key="2">
    <source>
        <dbReference type="Proteomes" id="UP000434044"/>
    </source>
</evidence>
<dbReference type="OrthoDB" id="9121874at2"/>
<evidence type="ECO:0000313" key="1">
    <source>
        <dbReference type="EMBL" id="MTW23245.1"/>
    </source>
</evidence>
<name>A0A6N8EG78_9GAMM</name>
<dbReference type="Proteomes" id="UP000434044">
    <property type="component" value="Unassembled WGS sequence"/>
</dbReference>
<reference evidence="1 2" key="1">
    <citation type="submission" date="2019-11" db="EMBL/GenBank/DDBJ databases">
        <title>Whole-genome sequence of the anaerobic purple sulfur bacterium Allochromatium palmeri DSM 15591.</title>
        <authorList>
            <person name="Kyndt J.A."/>
            <person name="Meyer T.E."/>
        </authorList>
    </citation>
    <scope>NUCLEOTIDE SEQUENCE [LARGE SCALE GENOMIC DNA]</scope>
    <source>
        <strain evidence="1 2">DSM 15591</strain>
    </source>
</reference>
<protein>
    <submittedName>
        <fullName evidence="1">Uncharacterized protein</fullName>
    </submittedName>
</protein>
<dbReference type="EMBL" id="WNKT01000121">
    <property type="protein sequence ID" value="MTW23245.1"/>
    <property type="molecule type" value="Genomic_DNA"/>
</dbReference>
<accession>A0A6N8EG78</accession>
<organism evidence="1 2">
    <name type="scientific">Allochromatium palmeri</name>
    <dbReference type="NCBI Taxonomy" id="231048"/>
    <lineage>
        <taxon>Bacteria</taxon>
        <taxon>Pseudomonadati</taxon>
        <taxon>Pseudomonadota</taxon>
        <taxon>Gammaproteobacteria</taxon>
        <taxon>Chromatiales</taxon>
        <taxon>Chromatiaceae</taxon>
        <taxon>Allochromatium</taxon>
    </lineage>
</organism>
<dbReference type="AlphaFoldDB" id="A0A6N8EG78"/>
<proteinExistence type="predicted"/>
<sequence length="124" mass="13572">MTPLYLSSTTRIKGLVRLLAIALRVLCLVEFTVRNALQIKGETLDHLYAGNPKRATARPTTERMLATFTGICLIMGGLGNASWQSMTPLNAVQTRILVLSGFSPGLYENMCTKLVEDSLKMGEP</sequence>
<gene>
    <name evidence="1" type="ORF">GJ668_19680</name>
</gene>